<dbReference type="InterPro" id="IPR036365">
    <property type="entry name" value="PGBD-like_sf"/>
</dbReference>
<feature type="signal peptide" evidence="1">
    <location>
        <begin position="1"/>
        <end position="26"/>
    </location>
</feature>
<proteinExistence type="predicted"/>
<dbReference type="EMBL" id="JACSRA010000011">
    <property type="protein sequence ID" value="MBD7911437.1"/>
    <property type="molecule type" value="Genomic_DNA"/>
</dbReference>
<dbReference type="SUPFAM" id="SSF47090">
    <property type="entry name" value="PGBD-like"/>
    <property type="match status" value="1"/>
</dbReference>
<dbReference type="InterPro" id="IPR036366">
    <property type="entry name" value="PGBDSf"/>
</dbReference>
<organism evidence="3 4">
    <name type="scientific">Clostridium cibarium</name>
    <dbReference type="NCBI Taxonomy" id="2762247"/>
    <lineage>
        <taxon>Bacteria</taxon>
        <taxon>Bacillati</taxon>
        <taxon>Bacillota</taxon>
        <taxon>Clostridia</taxon>
        <taxon>Eubacteriales</taxon>
        <taxon>Clostridiaceae</taxon>
        <taxon>Clostridium</taxon>
    </lineage>
</organism>
<comment type="caution">
    <text evidence="3">The sequence shown here is derived from an EMBL/GenBank/DDBJ whole genome shotgun (WGS) entry which is preliminary data.</text>
</comment>
<evidence type="ECO:0000256" key="1">
    <source>
        <dbReference type="SAM" id="SignalP"/>
    </source>
</evidence>
<dbReference type="Pfam" id="PF01471">
    <property type="entry name" value="PG_binding_1"/>
    <property type="match status" value="1"/>
</dbReference>
<evidence type="ECO:0000313" key="3">
    <source>
        <dbReference type="EMBL" id="MBD7911437.1"/>
    </source>
</evidence>
<gene>
    <name evidence="3" type="ORF">H9661_08720</name>
</gene>
<evidence type="ECO:0000313" key="4">
    <source>
        <dbReference type="Proteomes" id="UP000627781"/>
    </source>
</evidence>
<sequence>MKNLKIKLLSLSVLGITLISSTPIWAATNNTTISANKVLATATINYPEATCVDFYESSGIVEVYGTNQSKYVASIYDYIGDEYTNQGGSVVGLQLALNHYLHRNLATDGYFGELTRSALKTFQGNHGLNPDGICGPSTWRALATEIL</sequence>
<keyword evidence="1" id="KW-0732">Signal</keyword>
<dbReference type="Gene3D" id="1.10.101.10">
    <property type="entry name" value="PGBD-like superfamily/PGBD"/>
    <property type="match status" value="1"/>
</dbReference>
<reference evidence="3 4" key="1">
    <citation type="submission" date="2020-08" db="EMBL/GenBank/DDBJ databases">
        <title>A Genomic Blueprint of the Chicken Gut Microbiome.</title>
        <authorList>
            <person name="Gilroy R."/>
            <person name="Ravi A."/>
            <person name="Getino M."/>
            <person name="Pursley I."/>
            <person name="Horton D.L."/>
            <person name="Alikhan N.-F."/>
            <person name="Baker D."/>
            <person name="Gharbi K."/>
            <person name="Hall N."/>
            <person name="Watson M."/>
            <person name="Adriaenssens E.M."/>
            <person name="Foster-Nyarko E."/>
            <person name="Jarju S."/>
            <person name="Secka A."/>
            <person name="Antonio M."/>
            <person name="Oren A."/>
            <person name="Chaudhuri R."/>
            <person name="La Ragione R.M."/>
            <person name="Hildebrand F."/>
            <person name="Pallen M.J."/>
        </authorList>
    </citation>
    <scope>NUCLEOTIDE SEQUENCE [LARGE SCALE GENOMIC DNA]</scope>
    <source>
        <strain evidence="3 4">Sa3CVN1</strain>
    </source>
</reference>
<name>A0ABR8PTG3_9CLOT</name>
<protein>
    <submittedName>
        <fullName evidence="3">Peptidoglycan-binding protein</fullName>
    </submittedName>
</protein>
<dbReference type="RefSeq" id="WP_191768286.1">
    <property type="nucleotide sequence ID" value="NZ_JACSRA010000011.1"/>
</dbReference>
<feature type="chain" id="PRO_5045523062" evidence="1">
    <location>
        <begin position="27"/>
        <end position="147"/>
    </location>
</feature>
<evidence type="ECO:0000259" key="2">
    <source>
        <dbReference type="Pfam" id="PF01471"/>
    </source>
</evidence>
<keyword evidence="4" id="KW-1185">Reference proteome</keyword>
<dbReference type="Proteomes" id="UP000627781">
    <property type="component" value="Unassembled WGS sequence"/>
</dbReference>
<dbReference type="InterPro" id="IPR002477">
    <property type="entry name" value="Peptidoglycan-bd-like"/>
</dbReference>
<accession>A0ABR8PTG3</accession>
<feature type="domain" description="Peptidoglycan binding-like" evidence="2">
    <location>
        <begin position="87"/>
        <end position="142"/>
    </location>
</feature>